<dbReference type="OrthoDB" id="5342145at2"/>
<dbReference type="EMBL" id="FWFO01000003">
    <property type="protein sequence ID" value="SLN62543.1"/>
    <property type="molecule type" value="Genomic_DNA"/>
</dbReference>
<reference evidence="1 2" key="1">
    <citation type="submission" date="2017-03" db="EMBL/GenBank/DDBJ databases">
        <authorList>
            <person name="Afonso C.L."/>
            <person name="Miller P.J."/>
            <person name="Scott M.A."/>
            <person name="Spackman E."/>
            <person name="Goraichik I."/>
            <person name="Dimitrov K.M."/>
            <person name="Suarez D.L."/>
            <person name="Swayne D.E."/>
        </authorList>
    </citation>
    <scope>NUCLEOTIDE SEQUENCE [LARGE SCALE GENOMIC DNA]</scope>
    <source>
        <strain evidence="1 2">CECT 7639</strain>
    </source>
</reference>
<keyword evidence="2" id="KW-1185">Reference proteome</keyword>
<name>A0A1Y5TKI7_9RHOB</name>
<sequence>MNVHEQIPEAQAQTSARFYEALDVTASFDVLTEPSHYKPVPNDWFVGTADIVNSTGEIANGRYKTVNMVGAAVISAIANAIGSNTFPYVFGGDGASFALHVSQREIAERTLADLRRWASEKFDIELRAAIAPAPDIRQAGVDVRVARFAASSGADYAMFAGGGLAWVDEQMKAGHMMVGLSDPGAEPDLTGLSCRWTNVQAEQGEIISLVVLPTSGASERDFADIAQRVVQAIGGLNRAGHPVPVNGPRVGWSSPGLNLEAHSLRGRMPVWLFKCSLFFKTLFSWTLFKTDLNVGSFDPVHYKRMLSANADYRKFDDGLKMTLDCDPKTRAKIEAILSEAETRGKIRYGLFAQSEAMVTCFVPSAMEDDHVHFIDGAAGGYAQAAAQLKT</sequence>
<evidence type="ECO:0008006" key="3">
    <source>
        <dbReference type="Google" id="ProtNLM"/>
    </source>
</evidence>
<organism evidence="1 2">
    <name type="scientific">Falsiruegeria litorea R37</name>
    <dbReference type="NCBI Taxonomy" id="1200284"/>
    <lineage>
        <taxon>Bacteria</taxon>
        <taxon>Pseudomonadati</taxon>
        <taxon>Pseudomonadota</taxon>
        <taxon>Alphaproteobacteria</taxon>
        <taxon>Rhodobacterales</taxon>
        <taxon>Roseobacteraceae</taxon>
        <taxon>Falsiruegeria</taxon>
    </lineage>
</organism>
<protein>
    <recommendedName>
        <fullName evidence="3">Adenylate cyclase</fullName>
    </recommendedName>
</protein>
<evidence type="ECO:0000313" key="2">
    <source>
        <dbReference type="Proteomes" id="UP000193077"/>
    </source>
</evidence>
<dbReference type="Proteomes" id="UP000193077">
    <property type="component" value="Unassembled WGS sequence"/>
</dbReference>
<proteinExistence type="predicted"/>
<dbReference type="Pfam" id="PF11294">
    <property type="entry name" value="DUF3095"/>
    <property type="match status" value="1"/>
</dbReference>
<dbReference type="InterPro" id="IPR021445">
    <property type="entry name" value="DUF3095"/>
</dbReference>
<dbReference type="AlphaFoldDB" id="A0A1Y5TKI7"/>
<evidence type="ECO:0000313" key="1">
    <source>
        <dbReference type="EMBL" id="SLN62543.1"/>
    </source>
</evidence>
<gene>
    <name evidence="1" type="ORF">TRL7639_03499</name>
</gene>
<accession>A0A1Y5TKI7</accession>